<dbReference type="GO" id="GO:0006284">
    <property type="term" value="P:base-excision repair"/>
    <property type="evidence" value="ECO:0007669"/>
    <property type="project" value="TreeGrafter"/>
</dbReference>
<dbReference type="GO" id="GO:0003677">
    <property type="term" value="F:DNA binding"/>
    <property type="evidence" value="ECO:0007669"/>
    <property type="project" value="InterPro"/>
</dbReference>
<dbReference type="PANTHER" id="PTHR21445">
    <property type="entry name" value="ENDONUCLEASE IV ENDODEOXYRIBONUCLEASE IV"/>
    <property type="match status" value="1"/>
</dbReference>
<dbReference type="SMART" id="SM00518">
    <property type="entry name" value="AP2Ec"/>
    <property type="match status" value="1"/>
</dbReference>
<comment type="function">
    <text evidence="8">Endonuclease IV plays a role in DNA repair. It cleaves phosphodiester bonds at apurinic or apyrimidinic (AP) sites, generating a 3'-hydroxyl group and a 5'-terminal sugar phosphate.</text>
</comment>
<comment type="similarity">
    <text evidence="1 8">Belongs to the AP endonuclease 2 family.</text>
</comment>
<sequence>MLKLGSHVSMSGKEMLLAASKEAVSYGANTFMIYTGAPQNTRRKKIEDLNIEAGRRHMEENGISEIVVHAPYIINIGNTSNPDTFELGVRFLRSEIERTEAIGAKQIVLHPGAHVGAGEEAGIKRIIEGLNEVLTGKEQVQIALETMAGKGSECGKSFEELATIINGVNYNEKLSVCLDTCHTHDAGYNIIEDFDGVLNEFDKIIGIDKLKVLHINDSKNASGTRKDRHENIGFGHIGFKALNYIVHHPQLMDVPKILETPFVGEDKNNKKAPYRHEIAMLREQKFEEDLLNKIMQS</sequence>
<feature type="binding site" evidence="8">
    <location>
        <position position="227"/>
    </location>
    <ligand>
        <name>Zn(2+)</name>
        <dbReference type="ChEBI" id="CHEBI:29105"/>
        <label>3</label>
    </ligand>
</feature>
<feature type="binding site" evidence="8">
    <location>
        <position position="145"/>
    </location>
    <ligand>
        <name>Zn(2+)</name>
        <dbReference type="ChEBI" id="CHEBI:29105"/>
        <label>2</label>
    </ligand>
</feature>
<evidence type="ECO:0000256" key="7">
    <source>
        <dbReference type="ARBA" id="ARBA00023204"/>
    </source>
</evidence>
<feature type="binding site" evidence="8">
    <location>
        <position position="182"/>
    </location>
    <ligand>
        <name>Zn(2+)</name>
        <dbReference type="ChEBI" id="CHEBI:29105"/>
        <label>3</label>
    </ligand>
</feature>
<accession>A0A942U6J5</accession>
<dbReference type="GO" id="GO:0003906">
    <property type="term" value="F:DNA-(apurinic or apyrimidinic site) endonuclease activity"/>
    <property type="evidence" value="ECO:0007669"/>
    <property type="project" value="TreeGrafter"/>
</dbReference>
<name>A0A942U6J5_9BACI</name>
<feature type="binding site" evidence="8">
    <location>
        <position position="214"/>
    </location>
    <ligand>
        <name>Zn(2+)</name>
        <dbReference type="ChEBI" id="CHEBI:29105"/>
        <label>2</label>
    </ligand>
</feature>
<dbReference type="InterPro" id="IPR001719">
    <property type="entry name" value="AP_endonuc_2"/>
</dbReference>
<evidence type="ECO:0000313" key="11">
    <source>
        <dbReference type="Proteomes" id="UP000679749"/>
    </source>
</evidence>
<evidence type="ECO:0000313" key="10">
    <source>
        <dbReference type="EMBL" id="MBS4215631.1"/>
    </source>
</evidence>
<dbReference type="InterPro" id="IPR018246">
    <property type="entry name" value="AP_endonuc_F2_Zn_BS"/>
</dbReference>
<comment type="catalytic activity">
    <reaction evidence="8">
        <text>Endonucleolytic cleavage to 5'-phosphooligonucleotide end-products.</text>
        <dbReference type="EC" id="3.1.21.2"/>
    </reaction>
</comment>
<gene>
    <name evidence="8" type="primary">nfo</name>
    <name evidence="10" type="ORF">KHA99_24735</name>
</gene>
<evidence type="ECO:0000256" key="8">
    <source>
        <dbReference type="HAMAP-Rule" id="MF_00152"/>
    </source>
</evidence>
<evidence type="ECO:0000256" key="3">
    <source>
        <dbReference type="ARBA" id="ARBA00022723"/>
    </source>
</evidence>
<keyword evidence="11" id="KW-1185">Reference proteome</keyword>
<dbReference type="GO" id="GO:0008270">
    <property type="term" value="F:zinc ion binding"/>
    <property type="evidence" value="ECO:0007669"/>
    <property type="project" value="UniProtKB-UniRule"/>
</dbReference>
<keyword evidence="3 8" id="KW-0479">Metal-binding</keyword>
<evidence type="ECO:0000256" key="1">
    <source>
        <dbReference type="ARBA" id="ARBA00005340"/>
    </source>
</evidence>
<dbReference type="RefSeq" id="WP_213120155.1">
    <property type="nucleotide sequence ID" value="NZ_JAGYPF010000005.1"/>
</dbReference>
<keyword evidence="4 8" id="KW-0227">DNA damage</keyword>
<feature type="binding site" evidence="8">
    <location>
        <position position="110"/>
    </location>
    <ligand>
        <name>Zn(2+)</name>
        <dbReference type="ChEBI" id="CHEBI:29105"/>
        <label>1</label>
    </ligand>
</feature>
<feature type="binding site" evidence="8">
    <location>
        <position position="229"/>
    </location>
    <ligand>
        <name>Zn(2+)</name>
        <dbReference type="ChEBI" id="CHEBI:29105"/>
        <label>3</label>
    </ligand>
</feature>
<dbReference type="SUPFAM" id="SSF51658">
    <property type="entry name" value="Xylose isomerase-like"/>
    <property type="match status" value="1"/>
</dbReference>
<dbReference type="Gene3D" id="3.20.20.150">
    <property type="entry name" value="Divalent-metal-dependent TIM barrel enzymes"/>
    <property type="match status" value="1"/>
</dbReference>
<dbReference type="CDD" id="cd00019">
    <property type="entry name" value="AP2Ec"/>
    <property type="match status" value="1"/>
</dbReference>
<keyword evidence="7 8" id="KW-0234">DNA repair</keyword>
<dbReference type="Pfam" id="PF01261">
    <property type="entry name" value="AP_endonuc_2"/>
    <property type="match status" value="1"/>
</dbReference>
<keyword evidence="5 8" id="KW-0378">Hydrolase</keyword>
<dbReference type="InterPro" id="IPR036237">
    <property type="entry name" value="Xyl_isomerase-like_sf"/>
</dbReference>
<dbReference type="NCBIfam" id="NF002196">
    <property type="entry name" value="PRK01060.1-1"/>
    <property type="match status" value="1"/>
</dbReference>
<dbReference type="PROSITE" id="PS00731">
    <property type="entry name" value="AP_NUCLEASE_F2_3"/>
    <property type="match status" value="1"/>
</dbReference>
<protein>
    <recommendedName>
        <fullName evidence="8">Probable endonuclease 4</fullName>
        <ecNumber evidence="8">3.1.21.2</ecNumber>
    </recommendedName>
    <alternativeName>
        <fullName evidence="8">Endodeoxyribonuclease IV</fullName>
    </alternativeName>
    <alternativeName>
        <fullName evidence="8">Endonuclease IV</fullName>
    </alternativeName>
</protein>
<dbReference type="GO" id="GO:0008833">
    <property type="term" value="F:deoxyribonuclease IV (phage-T4-induced) activity"/>
    <property type="evidence" value="ECO:0007669"/>
    <property type="project" value="UniProtKB-UniRule"/>
</dbReference>
<dbReference type="InterPro" id="IPR013022">
    <property type="entry name" value="Xyl_isomerase-like_TIM-brl"/>
</dbReference>
<dbReference type="EMBL" id="JAGYPF010000005">
    <property type="protein sequence ID" value="MBS4215631.1"/>
    <property type="molecule type" value="Genomic_DNA"/>
</dbReference>
<evidence type="ECO:0000256" key="2">
    <source>
        <dbReference type="ARBA" id="ARBA00022722"/>
    </source>
</evidence>
<dbReference type="EC" id="3.1.21.2" evidence="8"/>
<dbReference type="PROSITE" id="PS00729">
    <property type="entry name" value="AP_NUCLEASE_F2_1"/>
    <property type="match status" value="1"/>
</dbReference>
<dbReference type="PANTHER" id="PTHR21445:SF0">
    <property type="entry name" value="APURINIC-APYRIMIDINIC ENDONUCLEASE"/>
    <property type="match status" value="1"/>
</dbReference>
<dbReference type="Proteomes" id="UP000679749">
    <property type="component" value="Unassembled WGS sequence"/>
</dbReference>
<dbReference type="PROSITE" id="PS00730">
    <property type="entry name" value="AP_NUCLEASE_F2_2"/>
    <property type="match status" value="1"/>
</dbReference>
<feature type="binding site" evidence="8">
    <location>
        <position position="145"/>
    </location>
    <ligand>
        <name>Zn(2+)</name>
        <dbReference type="ChEBI" id="CHEBI:29105"/>
        <label>1</label>
    </ligand>
</feature>
<feature type="binding site" evidence="8">
    <location>
        <position position="259"/>
    </location>
    <ligand>
        <name>Zn(2+)</name>
        <dbReference type="ChEBI" id="CHEBI:29105"/>
        <label>2</label>
    </ligand>
</feature>
<dbReference type="AlphaFoldDB" id="A0A942U6J5"/>
<dbReference type="FunFam" id="3.20.20.150:FF:000001">
    <property type="entry name" value="Probable endonuclease 4"/>
    <property type="match status" value="1"/>
</dbReference>
<evidence type="ECO:0000259" key="9">
    <source>
        <dbReference type="Pfam" id="PF01261"/>
    </source>
</evidence>
<feature type="binding site" evidence="8">
    <location>
        <position position="69"/>
    </location>
    <ligand>
        <name>Zn(2+)</name>
        <dbReference type="ChEBI" id="CHEBI:29105"/>
        <label>1</label>
    </ligand>
</feature>
<organism evidence="10 11">
    <name type="scientific">Neobacillus rhizophilus</name>
    <dbReference type="NCBI Taxonomy" id="2833579"/>
    <lineage>
        <taxon>Bacteria</taxon>
        <taxon>Bacillati</taxon>
        <taxon>Bacillota</taxon>
        <taxon>Bacilli</taxon>
        <taxon>Bacillales</taxon>
        <taxon>Bacillaceae</taxon>
        <taxon>Neobacillus</taxon>
    </lineage>
</organism>
<evidence type="ECO:0000256" key="6">
    <source>
        <dbReference type="ARBA" id="ARBA00022833"/>
    </source>
</evidence>
<dbReference type="HAMAP" id="MF_00152">
    <property type="entry name" value="Nfo"/>
    <property type="match status" value="1"/>
</dbReference>
<keyword evidence="8" id="KW-0255">Endonuclease</keyword>
<comment type="cofactor">
    <cofactor evidence="8">
        <name>Zn(2+)</name>
        <dbReference type="ChEBI" id="CHEBI:29105"/>
    </cofactor>
    <text evidence="8">Binds 3 Zn(2+) ions.</text>
</comment>
<comment type="caution">
    <text evidence="10">The sequence shown here is derived from an EMBL/GenBank/DDBJ whole genome shotgun (WGS) entry which is preliminary data.</text>
</comment>
<dbReference type="NCBIfam" id="TIGR00587">
    <property type="entry name" value="nfo"/>
    <property type="match status" value="1"/>
</dbReference>
<feature type="binding site" evidence="8">
    <location>
        <position position="179"/>
    </location>
    <ligand>
        <name>Zn(2+)</name>
        <dbReference type="ChEBI" id="CHEBI:29105"/>
        <label>2</label>
    </ligand>
</feature>
<dbReference type="PROSITE" id="PS51432">
    <property type="entry name" value="AP_NUCLEASE_F2_4"/>
    <property type="match status" value="1"/>
</dbReference>
<keyword evidence="6 8" id="KW-0862">Zinc</keyword>
<dbReference type="GO" id="GO:0008081">
    <property type="term" value="F:phosphoric diester hydrolase activity"/>
    <property type="evidence" value="ECO:0007669"/>
    <property type="project" value="TreeGrafter"/>
</dbReference>
<proteinExistence type="inferred from homology"/>
<evidence type="ECO:0000256" key="5">
    <source>
        <dbReference type="ARBA" id="ARBA00022801"/>
    </source>
</evidence>
<reference evidence="10" key="1">
    <citation type="submission" date="2021-05" db="EMBL/GenBank/DDBJ databases">
        <title>Novel Bacillus species.</title>
        <authorList>
            <person name="Liu G."/>
        </authorList>
    </citation>
    <scope>NUCLEOTIDE SEQUENCE</scope>
    <source>
        <strain evidence="10">FJAT-49825</strain>
    </source>
</reference>
<evidence type="ECO:0000256" key="4">
    <source>
        <dbReference type="ARBA" id="ARBA00022763"/>
    </source>
</evidence>
<keyword evidence="2 8" id="KW-0540">Nuclease</keyword>
<feature type="domain" description="Xylose isomerase-like TIM barrel" evidence="9">
    <location>
        <begin position="22"/>
        <end position="283"/>
    </location>
</feature>